<sequence>MSSVDVVELQREWLLQKVKDIKTQNHLNPNQKYHAVSTNYAQIVSWLSKQHGHLTLDQLKPLTEVLLAYEEAYLEE</sequence>
<reference evidence="1 2" key="1">
    <citation type="submission" date="2019-08" db="EMBL/GenBank/DDBJ databases">
        <title>Bacillus genomes from the desert of Cuatro Cienegas, Coahuila.</title>
        <authorList>
            <person name="Olmedo-Alvarez G."/>
        </authorList>
    </citation>
    <scope>NUCLEOTIDE SEQUENCE [LARGE SCALE GENOMIC DNA]</scope>
    <source>
        <strain evidence="1 2">CH37_1T</strain>
    </source>
</reference>
<protein>
    <submittedName>
        <fullName evidence="1">Uncharacterized protein</fullName>
    </submittedName>
</protein>
<comment type="caution">
    <text evidence="1">The sequence shown here is derived from an EMBL/GenBank/DDBJ whole genome shotgun (WGS) entry which is preliminary data.</text>
</comment>
<dbReference type="RefSeq" id="WP_148951159.1">
    <property type="nucleotide sequence ID" value="NZ_JAZICA010000015.1"/>
</dbReference>
<dbReference type="EMBL" id="VTES01000015">
    <property type="protein sequence ID" value="TYS55793.1"/>
    <property type="molecule type" value="Genomic_DNA"/>
</dbReference>
<proteinExistence type="predicted"/>
<organism evidence="1 2">
    <name type="scientific">Bacillus infantis</name>
    <dbReference type="NCBI Taxonomy" id="324767"/>
    <lineage>
        <taxon>Bacteria</taxon>
        <taxon>Bacillati</taxon>
        <taxon>Bacillota</taxon>
        <taxon>Bacilli</taxon>
        <taxon>Bacillales</taxon>
        <taxon>Bacillaceae</taxon>
        <taxon>Bacillus</taxon>
    </lineage>
</organism>
<dbReference type="AlphaFoldDB" id="A0A5D4RWQ9"/>
<name>A0A5D4RWQ9_9BACI</name>
<dbReference type="Proteomes" id="UP000323732">
    <property type="component" value="Unassembled WGS sequence"/>
</dbReference>
<evidence type="ECO:0000313" key="1">
    <source>
        <dbReference type="EMBL" id="TYS55793.1"/>
    </source>
</evidence>
<gene>
    <name evidence="1" type="ORF">FZD47_25550</name>
</gene>
<evidence type="ECO:0000313" key="2">
    <source>
        <dbReference type="Proteomes" id="UP000323732"/>
    </source>
</evidence>
<accession>A0A5D4RWQ9</accession>